<evidence type="ECO:0000256" key="3">
    <source>
        <dbReference type="ARBA" id="ARBA00022816"/>
    </source>
</evidence>
<evidence type="ECO:0000256" key="5">
    <source>
        <dbReference type="ARBA" id="ARBA00023010"/>
    </source>
</evidence>
<evidence type="ECO:0000256" key="1">
    <source>
        <dbReference type="ARBA" id="ARBA00004567"/>
    </source>
</evidence>
<feature type="compositionally biased region" description="Low complexity" evidence="8">
    <location>
        <begin position="414"/>
        <end position="432"/>
    </location>
</feature>
<reference evidence="9" key="1">
    <citation type="submission" date="2020-12" db="EMBL/GenBank/DDBJ databases">
        <title>Metabolic potential, ecology and presence of endohyphal bacteria is reflected in genomic diversity of Mucoromycotina.</title>
        <authorList>
            <person name="Muszewska A."/>
            <person name="Okrasinska A."/>
            <person name="Steczkiewicz K."/>
            <person name="Drgas O."/>
            <person name="Orlowska M."/>
            <person name="Perlinska-Lenart U."/>
            <person name="Aleksandrzak-Piekarczyk T."/>
            <person name="Szatraj K."/>
            <person name="Zielenkiewicz U."/>
            <person name="Pilsyk S."/>
            <person name="Malc E."/>
            <person name="Mieczkowski P."/>
            <person name="Kruszewska J.S."/>
            <person name="Biernat P."/>
            <person name="Pawlowska J."/>
        </authorList>
    </citation>
    <scope>NUCLEOTIDE SEQUENCE</scope>
    <source>
        <strain evidence="9">CBS 226.32</strain>
    </source>
</reference>
<dbReference type="GO" id="GO:0051028">
    <property type="term" value="P:mRNA transport"/>
    <property type="evidence" value="ECO:0007669"/>
    <property type="project" value="UniProtKB-KW"/>
</dbReference>
<feature type="compositionally biased region" description="Low complexity" evidence="8">
    <location>
        <begin position="28"/>
        <end position="48"/>
    </location>
</feature>
<keyword evidence="7" id="KW-0539">Nucleus</keyword>
<organism evidence="9 10">
    <name type="scientific">Mucor plumbeus</name>
    <dbReference type="NCBI Taxonomy" id="97098"/>
    <lineage>
        <taxon>Eukaryota</taxon>
        <taxon>Fungi</taxon>
        <taxon>Fungi incertae sedis</taxon>
        <taxon>Mucoromycota</taxon>
        <taxon>Mucoromycotina</taxon>
        <taxon>Mucoromycetes</taxon>
        <taxon>Mucorales</taxon>
        <taxon>Mucorineae</taxon>
        <taxon>Mucoraceae</taxon>
        <taxon>Mucor</taxon>
    </lineage>
</organism>
<dbReference type="GO" id="GO:0005643">
    <property type="term" value="C:nuclear pore"/>
    <property type="evidence" value="ECO:0007669"/>
    <property type="project" value="UniProtKB-SubCell"/>
</dbReference>
<evidence type="ECO:0000256" key="4">
    <source>
        <dbReference type="ARBA" id="ARBA00022927"/>
    </source>
</evidence>
<keyword evidence="10" id="KW-1185">Reference proteome</keyword>
<dbReference type="EMBL" id="JAEPRC010000167">
    <property type="protein sequence ID" value="KAG2205741.1"/>
    <property type="molecule type" value="Genomic_DNA"/>
</dbReference>
<comment type="caution">
    <text evidence="9">The sequence shown here is derived from an EMBL/GenBank/DDBJ whole genome shotgun (WGS) entry which is preliminary data.</text>
</comment>
<feature type="compositionally biased region" description="Low complexity" evidence="8">
    <location>
        <begin position="282"/>
        <end position="313"/>
    </location>
</feature>
<sequence length="758" mass="78564">MSNKKSSRAKKGDANVPNFVFKLGGDTPASPSFNFSASQPASPAAASPGGFNFSSNPASPATSSFNFGASSPASTSTQPFVFGDANASASSPTANTAFNFNSPNTSSGFGSAPTIKRHASEINSLIAPPDRTSSLRRSASEITFGASSNPATPPTTTTSAFNFSTPSASPSTTTSGFNFPSTNASAGSPAVTPAVSIAPLNTQNSANSFGSSISTISHASSTTPTAPTVSFGSFGSSSNTANLGANTTTPASAFSFSTPKSAVATSTPVASNPAPSFTFGSSPAATTSSAAAPPVISTSSSSSPFSFNKPASSTSSSTEIPATTNATPGPTVLSFGSPSTTSAPTTLLASTSTAPSTGLGGFSFNKPADSPKVSTATTPASSTPVFSFGSTKASDDKSTASATTAPSLTFGSIKPSTPTATPSSTAPTFSFKSTSDATTAASTTSTAAATSTTPKFTFGSDKDKKDESKSTVTSSPFSFGTPAAGTFTTTTAAAGSASTPAITVDPSKPNPFSFEKVLEDLAKIAAQPPNQMYASLITPALAATIHQSQIVNHTSFRIDNIMSTTRFTELPEQAQKELDELEKYIKMESQRCEYIGKQKMPQHLDAMDNARKNTEVLSQQLDALTSTLKVRMANVETLYDAVKGQLRHANDGCAVLEACKHPGNNARWLFGYSEDDDYFSQLARQLSGRVEEYKRCIWEVERTAESWTQNKVQSPQDIADIMRNQNRAFIALSNKVASLHDAVNTEKNYYYQYLKMYS</sequence>
<name>A0A8H7R9U9_9FUNG</name>
<evidence type="ECO:0000256" key="7">
    <source>
        <dbReference type="ARBA" id="ARBA00023242"/>
    </source>
</evidence>
<accession>A0A8H7R9U9</accession>
<feature type="compositionally biased region" description="Low complexity" evidence="8">
    <location>
        <begin position="373"/>
        <end position="392"/>
    </location>
</feature>
<evidence type="ECO:0000313" key="9">
    <source>
        <dbReference type="EMBL" id="KAG2205741.1"/>
    </source>
</evidence>
<feature type="compositionally biased region" description="Polar residues" evidence="8">
    <location>
        <begin position="314"/>
        <end position="328"/>
    </location>
</feature>
<feature type="compositionally biased region" description="Polar residues" evidence="8">
    <location>
        <begin position="131"/>
        <end position="141"/>
    </location>
</feature>
<keyword evidence="4" id="KW-0653">Protein transport</keyword>
<comment type="subcellular location">
    <subcellularLocation>
        <location evidence="1">Nucleus</location>
        <location evidence="1">Nuclear pore complex</location>
    </subcellularLocation>
</comment>
<feature type="compositionally biased region" description="Polar residues" evidence="8">
    <location>
        <begin position="52"/>
        <end position="79"/>
    </location>
</feature>
<gene>
    <name evidence="9" type="ORF">INT46_001512</name>
</gene>
<keyword evidence="5" id="KW-0811">Translocation</keyword>
<protein>
    <submittedName>
        <fullName evidence="9">Uncharacterized protein</fullName>
    </submittedName>
</protein>
<evidence type="ECO:0000256" key="2">
    <source>
        <dbReference type="ARBA" id="ARBA00022448"/>
    </source>
</evidence>
<feature type="compositionally biased region" description="Polar residues" evidence="8">
    <location>
        <begin position="176"/>
        <end position="186"/>
    </location>
</feature>
<dbReference type="PANTHER" id="PTHR13437">
    <property type="entry name" value="NUCLEOPORIN P58/P45 NUCLEOPORIN-LIKE PROTEIN 1"/>
    <property type="match status" value="1"/>
</dbReference>
<dbReference type="Proteomes" id="UP000650833">
    <property type="component" value="Unassembled WGS sequence"/>
</dbReference>
<feature type="compositionally biased region" description="Basic and acidic residues" evidence="8">
    <location>
        <begin position="460"/>
        <end position="469"/>
    </location>
</feature>
<dbReference type="AlphaFoldDB" id="A0A8H7R9U9"/>
<keyword evidence="6" id="KW-0906">Nuclear pore complex</keyword>
<dbReference type="Gene3D" id="6.10.140.1350">
    <property type="match status" value="1"/>
</dbReference>
<feature type="region of interest" description="Disordered" evidence="8">
    <location>
        <begin position="123"/>
        <end position="190"/>
    </location>
</feature>
<feature type="region of interest" description="Disordered" evidence="8">
    <location>
        <begin position="1"/>
        <end position="88"/>
    </location>
</feature>
<dbReference type="PANTHER" id="PTHR13437:SF2">
    <property type="entry name" value="NUCLEOPORIN P58_P45"/>
    <property type="match status" value="1"/>
</dbReference>
<keyword evidence="2" id="KW-0813">Transport</keyword>
<proteinExistence type="predicted"/>
<evidence type="ECO:0000313" key="10">
    <source>
        <dbReference type="Proteomes" id="UP000650833"/>
    </source>
</evidence>
<dbReference type="GO" id="GO:0017056">
    <property type="term" value="F:structural constituent of nuclear pore"/>
    <property type="evidence" value="ECO:0007669"/>
    <property type="project" value="InterPro"/>
</dbReference>
<evidence type="ECO:0000256" key="6">
    <source>
        <dbReference type="ARBA" id="ARBA00023132"/>
    </source>
</evidence>
<dbReference type="InterPro" id="IPR024882">
    <property type="entry name" value="NUP58/p45/49"/>
</dbReference>
<dbReference type="GO" id="GO:0015031">
    <property type="term" value="P:protein transport"/>
    <property type="evidence" value="ECO:0007669"/>
    <property type="project" value="UniProtKB-KW"/>
</dbReference>
<feature type="region of interest" description="Disordered" evidence="8">
    <location>
        <begin position="451"/>
        <end position="476"/>
    </location>
</feature>
<feature type="region of interest" description="Disordered" evidence="8">
    <location>
        <begin position="282"/>
        <end position="432"/>
    </location>
</feature>
<keyword evidence="3" id="KW-0509">mRNA transport</keyword>
<dbReference type="GO" id="GO:0008139">
    <property type="term" value="F:nuclear localization sequence binding"/>
    <property type="evidence" value="ECO:0007669"/>
    <property type="project" value="InterPro"/>
</dbReference>
<feature type="compositionally biased region" description="Low complexity" evidence="8">
    <location>
        <begin position="336"/>
        <end position="357"/>
    </location>
</feature>
<evidence type="ECO:0000256" key="8">
    <source>
        <dbReference type="SAM" id="MobiDB-lite"/>
    </source>
</evidence>
<feature type="compositionally biased region" description="Low complexity" evidence="8">
    <location>
        <begin position="146"/>
        <end position="175"/>
    </location>
</feature>
<dbReference type="OrthoDB" id="2538017at2759"/>